<feature type="signal peptide" evidence="7">
    <location>
        <begin position="1"/>
        <end position="19"/>
    </location>
</feature>
<dbReference type="SMART" id="SM00645">
    <property type="entry name" value="Pept_C1"/>
    <property type="match status" value="1"/>
</dbReference>
<dbReference type="InterPro" id="IPR013201">
    <property type="entry name" value="Prot_inhib_I29"/>
</dbReference>
<dbReference type="SUPFAM" id="SSF54001">
    <property type="entry name" value="Cysteine proteinases"/>
    <property type="match status" value="1"/>
</dbReference>
<feature type="domain" description="Cathepsin propeptide inhibitor" evidence="9">
    <location>
        <begin position="249"/>
        <end position="305"/>
    </location>
</feature>
<dbReference type="InterPro" id="IPR025660">
    <property type="entry name" value="Pept_his_AS"/>
</dbReference>
<evidence type="ECO:0000256" key="3">
    <source>
        <dbReference type="ARBA" id="ARBA00022801"/>
    </source>
</evidence>
<keyword evidence="5" id="KW-0865">Zymogen</keyword>
<dbReference type="PROSITE" id="PS00639">
    <property type="entry name" value="THIOL_PROTEASE_HIS"/>
    <property type="match status" value="1"/>
</dbReference>
<feature type="chain" id="PRO_5036291879" evidence="7">
    <location>
        <begin position="20"/>
        <end position="552"/>
    </location>
</feature>
<evidence type="ECO:0000256" key="4">
    <source>
        <dbReference type="ARBA" id="ARBA00022807"/>
    </source>
</evidence>
<dbReference type="InterPro" id="IPR000668">
    <property type="entry name" value="Peptidase_C1A_C"/>
</dbReference>
<keyword evidence="7" id="KW-0732">Signal</keyword>
<organism evidence="10">
    <name type="scientific">Tenebrio molitor</name>
    <name type="common">Yellow mealworm beetle</name>
    <dbReference type="NCBI Taxonomy" id="7067"/>
    <lineage>
        <taxon>Eukaryota</taxon>
        <taxon>Metazoa</taxon>
        <taxon>Ecdysozoa</taxon>
        <taxon>Arthropoda</taxon>
        <taxon>Hexapoda</taxon>
        <taxon>Insecta</taxon>
        <taxon>Pterygota</taxon>
        <taxon>Neoptera</taxon>
        <taxon>Endopterygota</taxon>
        <taxon>Coleoptera</taxon>
        <taxon>Polyphaga</taxon>
        <taxon>Cucujiformia</taxon>
        <taxon>Tenebrionidae</taxon>
        <taxon>Tenebrio</taxon>
    </lineage>
</organism>
<evidence type="ECO:0000313" key="11">
    <source>
        <dbReference type="EMBL" id="KAH0810891.1"/>
    </source>
</evidence>
<dbReference type="AlphaFoldDB" id="A0A0B5IZ56"/>
<dbReference type="EMBL" id="KP303285">
    <property type="protein sequence ID" value="AJF94883.1"/>
    <property type="molecule type" value="mRNA"/>
</dbReference>
<sequence>MGTVVKSVIFSCFLTLVYGDCAVTAPVWSNTHTVKGILYIPYAEIEEPFYAWYDGPSKRSRIDYYGDMVKTYQLSTSGPYGTSLKIAPVTTETETNARTCLQVNGTSEYTIEPQTILPDLTNFECTGEETISGILTEKWALTQTIGQKVNKYTMWLHYKDDPNNVGTKIAIPVRYEMNGYNSLLGSHYDHYYLDYDSFDSDPIPDDIFKLDSNMTCSAFPGPGDKHIYTFNPMAEFVHPAKTSHVDYEFNKFTRKHRKQYKNETDHALRKEIFRQNVRFIHSVNRQNKGFTLTVNHLADKNPAELKALRGRTYSGGYNGGAPFPYKNIQKEALPDQWDWRLYGAVTPVKDQSVCGSCWSFGTVGTVEGALFLKNGGNLIRLSQQALIDCSWGYGNNGCDGGEDFRAYQWMLKHGGIPTEADYGSYLGQDGYCHADKVPKVAKITGYINVTANDESALRMALFKQGPISVGIDASQRTFSFYSNGVYYEPKCGNKVDELDHAVLAVGYGTINGENYWLIKNSWSNYWGNDGYILMSSKENNCGVMTTPTYVTM</sequence>
<proteinExistence type="evidence at transcript level"/>
<keyword evidence="6" id="KW-1015">Disulfide bond</keyword>
<accession>A0A0B5IZ56</accession>
<keyword evidence="12" id="KW-1185">Reference proteome</keyword>
<reference evidence="11" key="2">
    <citation type="journal article" date="2020" name="J Insects Food Feed">
        <title>The yellow mealworm (Tenebrio molitor) genome: a resource for the emerging insects as food and feed industry.</title>
        <authorList>
            <person name="Eriksson T."/>
            <person name="Andere A."/>
            <person name="Kelstrup H."/>
            <person name="Emery V."/>
            <person name="Picard C."/>
        </authorList>
    </citation>
    <scope>NUCLEOTIDE SEQUENCE</scope>
    <source>
        <strain evidence="11">Stoneville</strain>
        <tissue evidence="11">Whole head</tissue>
    </source>
</reference>
<dbReference type="SMART" id="SM00848">
    <property type="entry name" value="Inhibitor_I29"/>
    <property type="match status" value="1"/>
</dbReference>
<dbReference type="PANTHER" id="PTHR12411">
    <property type="entry name" value="CYSTEINE PROTEASE FAMILY C1-RELATED"/>
    <property type="match status" value="1"/>
</dbReference>
<comment type="similarity">
    <text evidence="1">Belongs to the peptidase C1 family.</text>
</comment>
<dbReference type="PROSITE" id="PS00139">
    <property type="entry name" value="THIOL_PROTEASE_CYS"/>
    <property type="match status" value="1"/>
</dbReference>
<evidence type="ECO:0000256" key="2">
    <source>
        <dbReference type="ARBA" id="ARBA00022670"/>
    </source>
</evidence>
<keyword evidence="4" id="KW-0788">Thiol protease</keyword>
<dbReference type="InterPro" id="IPR013128">
    <property type="entry name" value="Peptidase_C1A"/>
</dbReference>
<evidence type="ECO:0000313" key="10">
    <source>
        <dbReference type="EMBL" id="AJF94883.1"/>
    </source>
</evidence>
<dbReference type="PROSITE" id="PS00640">
    <property type="entry name" value="THIOL_PROTEASE_ASN"/>
    <property type="match status" value="1"/>
</dbReference>
<dbReference type="GO" id="GO:0008234">
    <property type="term" value="F:cysteine-type peptidase activity"/>
    <property type="evidence" value="ECO:0007669"/>
    <property type="project" value="UniProtKB-KW"/>
</dbReference>
<dbReference type="PRINTS" id="PR00705">
    <property type="entry name" value="PAPAIN"/>
</dbReference>
<keyword evidence="3" id="KW-0378">Hydrolase</keyword>
<evidence type="ECO:0000256" key="7">
    <source>
        <dbReference type="SAM" id="SignalP"/>
    </source>
</evidence>
<dbReference type="GO" id="GO:0006508">
    <property type="term" value="P:proteolysis"/>
    <property type="evidence" value="ECO:0007669"/>
    <property type="project" value="UniProtKB-KW"/>
</dbReference>
<evidence type="ECO:0000259" key="8">
    <source>
        <dbReference type="SMART" id="SM00645"/>
    </source>
</evidence>
<dbReference type="EMBL" id="JABDTM020027193">
    <property type="protein sequence ID" value="KAH0810891.1"/>
    <property type="molecule type" value="Genomic_DNA"/>
</dbReference>
<dbReference type="Pfam" id="PF08246">
    <property type="entry name" value="Inhibitor_I29"/>
    <property type="match status" value="1"/>
</dbReference>
<evidence type="ECO:0000256" key="5">
    <source>
        <dbReference type="ARBA" id="ARBA00023145"/>
    </source>
</evidence>
<evidence type="ECO:0000259" key="9">
    <source>
        <dbReference type="SMART" id="SM00848"/>
    </source>
</evidence>
<dbReference type="InterPro" id="IPR039417">
    <property type="entry name" value="Peptidase_C1A_papain-like"/>
</dbReference>
<dbReference type="InterPro" id="IPR038765">
    <property type="entry name" value="Papain-like_cys_pep_sf"/>
</dbReference>
<feature type="domain" description="Peptidase C1A papain C-terminal" evidence="8">
    <location>
        <begin position="333"/>
        <end position="551"/>
    </location>
</feature>
<dbReference type="FunFam" id="3.90.70.10:FF:000087">
    <property type="entry name" value="Counting factor associated protein D"/>
    <property type="match status" value="1"/>
</dbReference>
<evidence type="ECO:0000313" key="12">
    <source>
        <dbReference type="Proteomes" id="UP000719412"/>
    </source>
</evidence>
<dbReference type="CDD" id="cd02248">
    <property type="entry name" value="Peptidase_C1A"/>
    <property type="match status" value="1"/>
</dbReference>
<protein>
    <submittedName>
        <fullName evidence="10">C1 family cathepsin L11</fullName>
    </submittedName>
</protein>
<gene>
    <name evidence="11" type="ORF">GEV33_011899</name>
</gene>
<evidence type="ECO:0000256" key="6">
    <source>
        <dbReference type="ARBA" id="ARBA00023157"/>
    </source>
</evidence>
<evidence type="ECO:0000256" key="1">
    <source>
        <dbReference type="ARBA" id="ARBA00008455"/>
    </source>
</evidence>
<reference evidence="10" key="1">
    <citation type="submission" date="2014-12" db="EMBL/GenBank/DDBJ databases">
        <title>Functional analysis of C1 family cysteine peptidases in the larval gut of Tenebrio molitor and Tribolium castaneum.</title>
        <authorList>
            <person name="Martynov A."/>
            <person name="Elpidina E."/>
            <person name="Perkin L."/>
            <person name="Oppert B."/>
        </authorList>
    </citation>
    <scope>NUCLEOTIDE SEQUENCE</scope>
</reference>
<dbReference type="OrthoDB" id="65740at2759"/>
<reference evidence="11" key="3">
    <citation type="submission" date="2021-08" db="EMBL/GenBank/DDBJ databases">
        <authorList>
            <person name="Eriksson T."/>
        </authorList>
    </citation>
    <scope>NUCLEOTIDE SEQUENCE</scope>
    <source>
        <strain evidence="11">Stoneville</strain>
        <tissue evidence="11">Whole head</tissue>
    </source>
</reference>
<dbReference type="InterPro" id="IPR025661">
    <property type="entry name" value="Pept_asp_AS"/>
</dbReference>
<dbReference type="Gene3D" id="3.90.70.10">
    <property type="entry name" value="Cysteine proteinases"/>
    <property type="match status" value="1"/>
</dbReference>
<dbReference type="Proteomes" id="UP000719412">
    <property type="component" value="Unassembled WGS sequence"/>
</dbReference>
<dbReference type="InterPro" id="IPR000169">
    <property type="entry name" value="Pept_cys_AS"/>
</dbReference>
<keyword evidence="2" id="KW-0645">Protease</keyword>
<name>A0A0B5IZ56_TENMO</name>
<dbReference type="Pfam" id="PF00112">
    <property type="entry name" value="Peptidase_C1"/>
    <property type="match status" value="1"/>
</dbReference>